<evidence type="ECO:0000313" key="1">
    <source>
        <dbReference type="EMBL" id="KIJ27879.1"/>
    </source>
</evidence>
<evidence type="ECO:0000313" key="2">
    <source>
        <dbReference type="EMBL" id="KIJ38250.1"/>
    </source>
</evidence>
<accession>A0A0C9U1I5</accession>
<protein>
    <submittedName>
        <fullName evidence="1">Uncharacterized protein</fullName>
    </submittedName>
</protein>
<dbReference type="HOGENOM" id="CLU_2374144_0_0_1"/>
<proteinExistence type="predicted"/>
<gene>
    <name evidence="2" type="ORF">M422DRAFT_33379</name>
    <name evidence="1" type="ORF">M422DRAFT_37536</name>
</gene>
<dbReference type="EMBL" id="KN837162">
    <property type="protein sequence ID" value="KIJ38250.1"/>
    <property type="molecule type" value="Genomic_DNA"/>
</dbReference>
<organism evidence="1 3">
    <name type="scientific">Sphaerobolus stellatus (strain SS14)</name>
    <dbReference type="NCBI Taxonomy" id="990650"/>
    <lineage>
        <taxon>Eukaryota</taxon>
        <taxon>Fungi</taxon>
        <taxon>Dikarya</taxon>
        <taxon>Basidiomycota</taxon>
        <taxon>Agaricomycotina</taxon>
        <taxon>Agaricomycetes</taxon>
        <taxon>Phallomycetidae</taxon>
        <taxon>Geastrales</taxon>
        <taxon>Sphaerobolaceae</taxon>
        <taxon>Sphaerobolus</taxon>
    </lineage>
</organism>
<keyword evidence="3" id="KW-1185">Reference proteome</keyword>
<dbReference type="AlphaFoldDB" id="A0A0C9U1I5"/>
<reference evidence="1 3" key="1">
    <citation type="submission" date="2014-06" db="EMBL/GenBank/DDBJ databases">
        <title>Evolutionary Origins and Diversification of the Mycorrhizal Mutualists.</title>
        <authorList>
            <consortium name="DOE Joint Genome Institute"/>
            <consortium name="Mycorrhizal Genomics Consortium"/>
            <person name="Kohler A."/>
            <person name="Kuo A."/>
            <person name="Nagy L.G."/>
            <person name="Floudas D."/>
            <person name="Copeland A."/>
            <person name="Barry K.W."/>
            <person name="Cichocki N."/>
            <person name="Veneault-Fourrey C."/>
            <person name="LaButti K."/>
            <person name="Lindquist E.A."/>
            <person name="Lipzen A."/>
            <person name="Lundell T."/>
            <person name="Morin E."/>
            <person name="Murat C."/>
            <person name="Riley R."/>
            <person name="Ohm R."/>
            <person name="Sun H."/>
            <person name="Tunlid A."/>
            <person name="Henrissat B."/>
            <person name="Grigoriev I.V."/>
            <person name="Hibbett D.S."/>
            <person name="Martin F."/>
        </authorList>
    </citation>
    <scope>NUCLEOTIDE SEQUENCE [LARGE SCALE GENOMIC DNA]</scope>
    <source>
        <strain evidence="1 3">SS14</strain>
    </source>
</reference>
<dbReference type="EMBL" id="KN837321">
    <property type="protein sequence ID" value="KIJ27879.1"/>
    <property type="molecule type" value="Genomic_DNA"/>
</dbReference>
<evidence type="ECO:0000313" key="3">
    <source>
        <dbReference type="Proteomes" id="UP000054279"/>
    </source>
</evidence>
<sequence>MVCRYSRESRLLIFKDSDGQTTRTNLPILTTLLNSETSGRDINTGPTSQATLELNGTEYHIQEEDTQWTLIYPLNDENQFSAHNIPCDHKIMTNP</sequence>
<name>A0A0C9U1I5_SPHS4</name>
<dbReference type="Proteomes" id="UP000054279">
    <property type="component" value="Unassembled WGS sequence"/>
</dbReference>